<reference evidence="4" key="3">
    <citation type="journal article" date="2019" name="Int. J. Syst. Evol. Microbiol.">
        <title>The Global Catalogue of Microorganisms (GCM) 10K type strain sequencing project: providing services to taxonomists for standard genome sequencing and annotation.</title>
        <authorList>
            <consortium name="The Broad Institute Genomics Platform"/>
            <consortium name="The Broad Institute Genome Sequencing Center for Infectious Disease"/>
            <person name="Wu L."/>
            <person name="Ma J."/>
        </authorList>
    </citation>
    <scope>NUCLEOTIDE SEQUENCE [LARGE SCALE GENOMIC DNA]</scope>
    <source>
        <strain evidence="4">JCM 10664</strain>
    </source>
</reference>
<dbReference type="Proteomes" id="UP001500220">
    <property type="component" value="Unassembled WGS sequence"/>
</dbReference>
<reference evidence="2 3" key="2">
    <citation type="journal article" date="2014" name="Int. J. Syst. Evol. Microbiol.">
        <title>Complete genome sequence of Corynebacterium casei LMG S-19264T (=DSM 44701T), isolated from a smear-ripened cheese.</title>
        <authorList>
            <consortium name="US DOE Joint Genome Institute (JGI-PGF)"/>
            <person name="Walter F."/>
            <person name="Albersmeier A."/>
            <person name="Kalinowski J."/>
            <person name="Ruckert C."/>
        </authorList>
    </citation>
    <scope>NUCLEOTIDE SEQUENCE [LARGE SCALE GENOMIC DNA]</scope>
    <source>
        <strain evidence="2 3">CGMCC 4.7206</strain>
    </source>
</reference>
<proteinExistence type="predicted"/>
<dbReference type="Gene3D" id="2.30.30.40">
    <property type="entry name" value="SH3 Domains"/>
    <property type="match status" value="1"/>
</dbReference>
<gene>
    <name evidence="1" type="ORF">GCM10009545_30060</name>
    <name evidence="2" type="ORF">GCM10011581_14130</name>
</gene>
<evidence type="ECO:0000313" key="2">
    <source>
        <dbReference type="EMBL" id="GGI78204.1"/>
    </source>
</evidence>
<reference evidence="2" key="4">
    <citation type="submission" date="2020-09" db="EMBL/GenBank/DDBJ databases">
        <authorList>
            <person name="Sun Q."/>
            <person name="Zhou Y."/>
        </authorList>
    </citation>
    <scope>NUCLEOTIDE SEQUENCE</scope>
    <source>
        <strain evidence="2">CGMCC 4.7206</strain>
    </source>
</reference>
<reference evidence="1" key="5">
    <citation type="submission" date="2023-12" db="EMBL/GenBank/DDBJ databases">
        <authorList>
            <person name="Sun Q."/>
            <person name="Inoue M."/>
        </authorList>
    </citation>
    <scope>NUCLEOTIDE SEQUENCE</scope>
    <source>
        <strain evidence="1">JCM 10664</strain>
    </source>
</reference>
<evidence type="ECO:0000313" key="3">
    <source>
        <dbReference type="Proteomes" id="UP000597989"/>
    </source>
</evidence>
<evidence type="ECO:0008006" key="5">
    <source>
        <dbReference type="Google" id="ProtNLM"/>
    </source>
</evidence>
<dbReference type="EMBL" id="BAAAHC010000011">
    <property type="protein sequence ID" value="GAA0525742.1"/>
    <property type="molecule type" value="Genomic_DNA"/>
</dbReference>
<comment type="caution">
    <text evidence="2">The sequence shown here is derived from an EMBL/GenBank/DDBJ whole genome shotgun (WGS) entry which is preliminary data.</text>
</comment>
<organism evidence="2 3">
    <name type="scientific">Saccharopolyspora thermophila</name>
    <dbReference type="NCBI Taxonomy" id="89367"/>
    <lineage>
        <taxon>Bacteria</taxon>
        <taxon>Bacillati</taxon>
        <taxon>Actinomycetota</taxon>
        <taxon>Actinomycetes</taxon>
        <taxon>Pseudonocardiales</taxon>
        <taxon>Pseudonocardiaceae</taxon>
        <taxon>Saccharopolyspora</taxon>
    </lineage>
</organism>
<keyword evidence="4" id="KW-1185">Reference proteome</keyword>
<dbReference type="RefSeq" id="WP_188986456.1">
    <property type="nucleotide sequence ID" value="NZ_BAAAHC010000011.1"/>
</dbReference>
<dbReference type="AlphaFoldDB" id="A0A917JRK2"/>
<name>A0A917JRK2_9PSEU</name>
<accession>A0A917JRK2</accession>
<dbReference type="Proteomes" id="UP000597989">
    <property type="component" value="Unassembled WGS sequence"/>
</dbReference>
<protein>
    <recommendedName>
        <fullName evidence="5">SH3 domain-containing protein</fullName>
    </recommendedName>
</protein>
<dbReference type="EMBL" id="BMMT01000003">
    <property type="protein sequence ID" value="GGI78204.1"/>
    <property type="molecule type" value="Genomic_DNA"/>
</dbReference>
<evidence type="ECO:0000313" key="4">
    <source>
        <dbReference type="Proteomes" id="UP001500220"/>
    </source>
</evidence>
<reference evidence="1" key="1">
    <citation type="journal article" date="2014" name="Int. J. Syst. Evol. Microbiol.">
        <title>Complete genome of a new Firmicutes species belonging to the dominant human colonic microbiota ('Ruminococcus bicirculans') reveals two chromosomes and a selective capacity to utilize plant glucans.</title>
        <authorList>
            <consortium name="NISC Comparative Sequencing Program"/>
            <person name="Wegmann U."/>
            <person name="Louis P."/>
            <person name="Goesmann A."/>
            <person name="Henrissat B."/>
            <person name="Duncan S.H."/>
            <person name="Flint H.J."/>
        </authorList>
    </citation>
    <scope>NUCLEOTIDE SEQUENCE</scope>
    <source>
        <strain evidence="1">JCM 10664</strain>
    </source>
</reference>
<sequence>MIPVPRTLLLAATGVLGLIALTGVDPATTSLGGAKPCTFHVTADALNVRSGPSVAERRVGSLRYGEEVTATPNLVGGFRDLGAGRWAANEFLAPVPGSTCEP</sequence>
<evidence type="ECO:0000313" key="1">
    <source>
        <dbReference type="EMBL" id="GAA0525742.1"/>
    </source>
</evidence>